<accession>A0AA88XKR4</accession>
<dbReference type="AlphaFoldDB" id="A0AA88XKR4"/>
<reference evidence="2" key="1">
    <citation type="submission" date="2019-08" db="EMBL/GenBank/DDBJ databases">
        <title>The improved chromosome-level genome for the pearl oyster Pinctada fucata martensii using PacBio sequencing and Hi-C.</title>
        <authorList>
            <person name="Zheng Z."/>
        </authorList>
    </citation>
    <scope>NUCLEOTIDE SEQUENCE</scope>
    <source>
        <strain evidence="2">ZZ-2019</strain>
        <tissue evidence="2">Adductor muscle</tissue>
    </source>
</reference>
<dbReference type="EMBL" id="VSWD01000011">
    <property type="protein sequence ID" value="KAK3087097.1"/>
    <property type="molecule type" value="Genomic_DNA"/>
</dbReference>
<evidence type="ECO:0000313" key="3">
    <source>
        <dbReference type="Proteomes" id="UP001186944"/>
    </source>
</evidence>
<dbReference type="Pfam" id="PF01738">
    <property type="entry name" value="DLH"/>
    <property type="match status" value="1"/>
</dbReference>
<gene>
    <name evidence="2" type="ORF">FSP39_001621</name>
</gene>
<evidence type="ECO:0000313" key="2">
    <source>
        <dbReference type="EMBL" id="KAK3087097.1"/>
    </source>
</evidence>
<dbReference type="InterPro" id="IPR051049">
    <property type="entry name" value="Dienelactone_hydrolase-like"/>
</dbReference>
<name>A0AA88XKR4_PINIB</name>
<dbReference type="Proteomes" id="UP001186944">
    <property type="component" value="Unassembled WGS sequence"/>
</dbReference>
<comment type="caution">
    <text evidence="2">The sequence shown here is derived from an EMBL/GenBank/DDBJ whole genome shotgun (WGS) entry which is preliminary data.</text>
</comment>
<dbReference type="PANTHER" id="PTHR46623">
    <property type="entry name" value="CARBOXYMETHYLENEBUTENOLIDASE-RELATED"/>
    <property type="match status" value="1"/>
</dbReference>
<dbReference type="InterPro" id="IPR002925">
    <property type="entry name" value="Dienelactn_hydro"/>
</dbReference>
<feature type="domain" description="Dienelactone hydrolase" evidence="1">
    <location>
        <begin position="26"/>
        <end position="221"/>
    </location>
</feature>
<protein>
    <recommendedName>
        <fullName evidence="1">Dienelactone hydrolase domain-containing protein</fullName>
    </recommendedName>
</protein>
<dbReference type="SUPFAM" id="SSF53474">
    <property type="entry name" value="alpha/beta-Hydrolases"/>
    <property type="match status" value="1"/>
</dbReference>
<proteinExistence type="predicted"/>
<dbReference type="InterPro" id="IPR029058">
    <property type="entry name" value="AB_hydrolase_fold"/>
</dbReference>
<keyword evidence="3" id="KW-1185">Reference proteome</keyword>
<evidence type="ECO:0000259" key="1">
    <source>
        <dbReference type="Pfam" id="PF01738"/>
    </source>
</evidence>
<dbReference type="GO" id="GO:0016787">
    <property type="term" value="F:hydrolase activity"/>
    <property type="evidence" value="ECO:0007669"/>
    <property type="project" value="InterPro"/>
</dbReference>
<dbReference type="PANTHER" id="PTHR46623:SF6">
    <property type="entry name" value="ALPHA_BETA-HYDROLASES SUPERFAMILY PROTEIN"/>
    <property type="match status" value="1"/>
</dbReference>
<organism evidence="2 3">
    <name type="scientific">Pinctada imbricata</name>
    <name type="common">Atlantic pearl-oyster</name>
    <name type="synonym">Pinctada martensii</name>
    <dbReference type="NCBI Taxonomy" id="66713"/>
    <lineage>
        <taxon>Eukaryota</taxon>
        <taxon>Metazoa</taxon>
        <taxon>Spiralia</taxon>
        <taxon>Lophotrochozoa</taxon>
        <taxon>Mollusca</taxon>
        <taxon>Bivalvia</taxon>
        <taxon>Autobranchia</taxon>
        <taxon>Pteriomorphia</taxon>
        <taxon>Pterioida</taxon>
        <taxon>Pterioidea</taxon>
        <taxon>Pteriidae</taxon>
        <taxon>Pinctada</taxon>
    </lineage>
</organism>
<sequence length="225" mass="24693">MRVTFKSDNSLGDCPGELSGHGECNRKLGLVVIQEWWGMNADIIQKAKDIADEGGFVTIVPDLYRGKVALDFEEAGHITKGLDWDGAVKDIRGSVQYLQSLGYKKIGVTGFCLGGALSLAAAVLVPEVTAAAPFYGIPFESQCDVSLIKIPLQCHFAEHDTVPYLSIKDQDTFKAKLDSGGVQYEFYSYNAGHAFANNASDNFNKECNDLAMTRLYKFMKDKLTE</sequence>
<dbReference type="Gene3D" id="3.40.50.1820">
    <property type="entry name" value="alpha/beta hydrolase"/>
    <property type="match status" value="1"/>
</dbReference>